<accession>A0ABV2HZL9</accession>
<keyword evidence="3" id="KW-1185">Reference proteome</keyword>
<dbReference type="InterPro" id="IPR017818">
    <property type="entry name" value="Plasmid_partition_RepA"/>
</dbReference>
<dbReference type="PANTHER" id="PTHR13696:SF52">
    <property type="entry name" value="PARA FAMILY PROTEIN CT_582"/>
    <property type="match status" value="1"/>
</dbReference>
<dbReference type="NCBIfam" id="NF010443">
    <property type="entry name" value="PRK13869.1"/>
    <property type="match status" value="1"/>
</dbReference>
<dbReference type="Gene3D" id="3.40.50.300">
    <property type="entry name" value="P-loop containing nucleotide triphosphate hydrolases"/>
    <property type="match status" value="1"/>
</dbReference>
<evidence type="ECO:0000313" key="3">
    <source>
        <dbReference type="Proteomes" id="UP001549036"/>
    </source>
</evidence>
<dbReference type="Proteomes" id="UP001549036">
    <property type="component" value="Unassembled WGS sequence"/>
</dbReference>
<dbReference type="CDD" id="cd02042">
    <property type="entry name" value="ParAB_family"/>
    <property type="match status" value="1"/>
</dbReference>
<dbReference type="InterPro" id="IPR025669">
    <property type="entry name" value="AAA_dom"/>
</dbReference>
<dbReference type="NCBIfam" id="TIGR03453">
    <property type="entry name" value="partition_RepA"/>
    <property type="match status" value="1"/>
</dbReference>
<feature type="domain" description="AAA" evidence="1">
    <location>
        <begin position="147"/>
        <end position="322"/>
    </location>
</feature>
<name>A0ABV2HZL9_9HYPH</name>
<evidence type="ECO:0000313" key="2">
    <source>
        <dbReference type="EMBL" id="MET3596097.1"/>
    </source>
</evidence>
<dbReference type="EMBL" id="JBEPLM010000013">
    <property type="protein sequence ID" value="MET3596097.1"/>
    <property type="molecule type" value="Genomic_DNA"/>
</dbReference>
<proteinExistence type="predicted"/>
<protein>
    <submittedName>
        <fullName evidence="2">Chromosome partitioning protein</fullName>
    </submittedName>
</protein>
<gene>
    <name evidence="2" type="ORF">ABID26_005514</name>
</gene>
<comment type="caution">
    <text evidence="2">The sequence shown here is derived from an EMBL/GenBank/DDBJ whole genome shotgun (WGS) entry which is preliminary data.</text>
</comment>
<dbReference type="Pfam" id="PF13614">
    <property type="entry name" value="AAA_31"/>
    <property type="match status" value="1"/>
</dbReference>
<evidence type="ECO:0000259" key="1">
    <source>
        <dbReference type="Pfam" id="PF13614"/>
    </source>
</evidence>
<reference evidence="2 3" key="1">
    <citation type="submission" date="2024-06" db="EMBL/GenBank/DDBJ databases">
        <title>Genomic Encyclopedia of Type Strains, Phase IV (KMG-IV): sequencing the most valuable type-strain genomes for metagenomic binning, comparative biology and taxonomic classification.</title>
        <authorList>
            <person name="Goeker M."/>
        </authorList>
    </citation>
    <scope>NUCLEOTIDE SEQUENCE [LARGE SCALE GENOMIC DNA]</scope>
    <source>
        <strain evidence="2 3">DSM 29846</strain>
    </source>
</reference>
<dbReference type="SUPFAM" id="SSF46955">
    <property type="entry name" value="Putative DNA-binding domain"/>
    <property type="match status" value="1"/>
</dbReference>
<dbReference type="InterPro" id="IPR009061">
    <property type="entry name" value="DNA-bd_dom_put_sf"/>
</dbReference>
<dbReference type="InterPro" id="IPR050678">
    <property type="entry name" value="DNA_Partitioning_ATPase"/>
</dbReference>
<dbReference type="SUPFAM" id="SSF52540">
    <property type="entry name" value="P-loop containing nucleoside triphosphate hydrolases"/>
    <property type="match status" value="1"/>
</dbReference>
<sequence>MSAVQNQSILISAFTSPFGQNAQIKRGPMLEKVNQSVPTGESLRELIAADATELSRQLQAHQARIFPPTAQKGMRLFTPGEAAGFIGIHEGYLRQIVSEGHGPQPQANGRRLYSVEDIDRLRQVLDEQNSKGPGKYIRHRRAGEKLQILSVMNFKGGSAKTTTAAHLAQFLSLRGYRVLAIDLDPQASLSAMFGHQPELDVGPNETIYGAIRYDEECRSILEIVRSTYTPNLHLVPGNLELMEFEHETPKVLASRQPGTMFFARLGECLAEIESAYDVVVIDCPPQLGFLTLSALCAATAVIITVHPQMLDVMSMSQFLLMTSDLLSVVENAGGNTDYDWMRYLVTRFEPNDGPQSQMAGFMRSIFGNRVLENAMLKSTAISDAGLTKQTLYEVERGQFTRGTYDRALESLTLVNGEIEELIRKTWGRK</sequence>
<dbReference type="PANTHER" id="PTHR13696">
    <property type="entry name" value="P-LOOP CONTAINING NUCLEOSIDE TRIPHOSPHATE HYDROLASE"/>
    <property type="match status" value="1"/>
</dbReference>
<organism evidence="2 3">
    <name type="scientific">Mesorhizobium shonense</name>
    <dbReference type="NCBI Taxonomy" id="1209948"/>
    <lineage>
        <taxon>Bacteria</taxon>
        <taxon>Pseudomonadati</taxon>
        <taxon>Pseudomonadota</taxon>
        <taxon>Alphaproteobacteria</taxon>
        <taxon>Hyphomicrobiales</taxon>
        <taxon>Phyllobacteriaceae</taxon>
        <taxon>Mesorhizobium</taxon>
    </lineage>
</organism>
<dbReference type="Gene3D" id="1.10.1660.10">
    <property type="match status" value="1"/>
</dbReference>
<dbReference type="InterPro" id="IPR027417">
    <property type="entry name" value="P-loop_NTPase"/>
</dbReference>